<gene>
    <name evidence="2" type="ORF">RM529_01360</name>
</gene>
<accession>A0ABU3CQY7</accession>
<evidence type="ECO:0000259" key="1">
    <source>
        <dbReference type="Pfam" id="PF13470"/>
    </source>
</evidence>
<dbReference type="InterPro" id="IPR002716">
    <property type="entry name" value="PIN_dom"/>
</dbReference>
<dbReference type="Pfam" id="PF13470">
    <property type="entry name" value="PIN_3"/>
    <property type="match status" value="1"/>
</dbReference>
<dbReference type="Proteomes" id="UP001248819">
    <property type="component" value="Unassembled WGS sequence"/>
</dbReference>
<proteinExistence type="predicted"/>
<dbReference type="EMBL" id="JAVRHP010000003">
    <property type="protein sequence ID" value="MDT0648771.1"/>
    <property type="molecule type" value="Genomic_DNA"/>
</dbReference>
<dbReference type="InterPro" id="IPR029060">
    <property type="entry name" value="PIN-like_dom_sf"/>
</dbReference>
<organism evidence="2 3">
    <name type="scientific">Autumnicola edwardsiae</name>
    <dbReference type="NCBI Taxonomy" id="3075594"/>
    <lineage>
        <taxon>Bacteria</taxon>
        <taxon>Pseudomonadati</taxon>
        <taxon>Bacteroidota</taxon>
        <taxon>Flavobacteriia</taxon>
        <taxon>Flavobacteriales</taxon>
        <taxon>Flavobacteriaceae</taxon>
        <taxon>Autumnicola</taxon>
    </lineage>
</organism>
<reference evidence="2 3" key="1">
    <citation type="submission" date="2023-09" db="EMBL/GenBank/DDBJ databases">
        <authorList>
            <person name="Rey-Velasco X."/>
        </authorList>
    </citation>
    <scope>NUCLEOTIDE SEQUENCE [LARGE SCALE GENOMIC DNA]</scope>
    <source>
        <strain evidence="2 3">F297</strain>
    </source>
</reference>
<keyword evidence="3" id="KW-1185">Reference proteome</keyword>
<evidence type="ECO:0000313" key="3">
    <source>
        <dbReference type="Proteomes" id="UP001248819"/>
    </source>
</evidence>
<protein>
    <submittedName>
        <fullName evidence="2">PIN domain-containing protein</fullName>
    </submittedName>
</protein>
<dbReference type="SUPFAM" id="SSF88723">
    <property type="entry name" value="PIN domain-like"/>
    <property type="match status" value="1"/>
</dbReference>
<evidence type="ECO:0000313" key="2">
    <source>
        <dbReference type="EMBL" id="MDT0648771.1"/>
    </source>
</evidence>
<feature type="domain" description="PIN" evidence="1">
    <location>
        <begin position="4"/>
        <end position="117"/>
    </location>
</feature>
<dbReference type="RefSeq" id="WP_311482946.1">
    <property type="nucleotide sequence ID" value="NZ_JAVRHP010000003.1"/>
</dbReference>
<dbReference type="Gene3D" id="3.40.50.1010">
    <property type="entry name" value="5'-nuclease"/>
    <property type="match status" value="1"/>
</dbReference>
<comment type="caution">
    <text evidence="2">The sequence shown here is derived from an EMBL/GenBank/DDBJ whole genome shotgun (WGS) entry which is preliminary data.</text>
</comment>
<sequence length="141" mass="16033">MSNLFVDTNIVIDLLANRTPFSDSAAALFSLADQGKLNLTISSLTFANTNYILSKLKSPQEARSVLRKFKVLVELLPLNDKITELALNDEDFQDYEDALQYYTALEFSQSIIISRNLKDFKSSKIPVMTADQYLIHRKNNH</sequence>
<name>A0ABU3CQY7_9FLAO</name>